<proteinExistence type="predicted"/>
<dbReference type="Proteomes" id="UP001604282">
    <property type="component" value="Unassembled WGS sequence"/>
</dbReference>
<protein>
    <recommendedName>
        <fullName evidence="4">NAD(+)--protein-arginine ADP-ribosyltransferase</fullName>
    </recommendedName>
</protein>
<evidence type="ECO:0000313" key="2">
    <source>
        <dbReference type="EMBL" id="MFG3187892.1"/>
    </source>
</evidence>
<name>A0ABW7BNH6_9ACTN</name>
<evidence type="ECO:0000313" key="3">
    <source>
        <dbReference type="Proteomes" id="UP001604282"/>
    </source>
</evidence>
<feature type="compositionally biased region" description="Pro residues" evidence="1">
    <location>
        <begin position="614"/>
        <end position="627"/>
    </location>
</feature>
<keyword evidence="3" id="KW-1185">Reference proteome</keyword>
<organism evidence="2 3">
    <name type="scientific">Streptomyces omiyaensis</name>
    <dbReference type="NCBI Taxonomy" id="68247"/>
    <lineage>
        <taxon>Bacteria</taxon>
        <taxon>Bacillati</taxon>
        <taxon>Actinomycetota</taxon>
        <taxon>Actinomycetes</taxon>
        <taxon>Kitasatosporales</taxon>
        <taxon>Streptomycetaceae</taxon>
        <taxon>Streptomyces</taxon>
    </lineage>
</organism>
<feature type="compositionally biased region" description="Basic and acidic residues" evidence="1">
    <location>
        <begin position="180"/>
        <end position="201"/>
    </location>
</feature>
<feature type="region of interest" description="Disordered" evidence="1">
    <location>
        <begin position="513"/>
        <end position="633"/>
    </location>
</feature>
<evidence type="ECO:0008006" key="4">
    <source>
        <dbReference type="Google" id="ProtNLM"/>
    </source>
</evidence>
<accession>A0ABW7BNH6</accession>
<feature type="compositionally biased region" description="Basic and acidic residues" evidence="1">
    <location>
        <begin position="207"/>
        <end position="228"/>
    </location>
</feature>
<gene>
    <name evidence="2" type="ORF">ACGFYS_03035</name>
</gene>
<dbReference type="EMBL" id="JBICZW010000002">
    <property type="protein sequence ID" value="MFG3187892.1"/>
    <property type="molecule type" value="Genomic_DNA"/>
</dbReference>
<feature type="compositionally biased region" description="Pro residues" evidence="1">
    <location>
        <begin position="229"/>
        <end position="238"/>
    </location>
</feature>
<sequence>MTTSAPATGSRVRPVGPHLVITSEETAPALTAALGGLPPLPGALLILAAAQDAAPVLRRSLPDLVALAVERGATSLVLAASGLAATGPDGRRPVEAVAATADFTVIAPDGVVSIEPDGTLRIAEPGSWWSTEPGEQPRRLAADWPPAAGDEAPGRSGRAEPGPGLGEGLGQAGNPDPSEDPGREGRRDGIEEPDREEHPDPSEDPDREGRPDRIAEPDRDKHPDRAEDPLPPPAPPVPMVAESRAGAHGFGAAPVEGAVPVTGAAPVEDEGRSVRGGFWLGDLPEAAEQLIGVHPDAFLLGVGSPRRPSLPTAELLDRVPEAAKDAADLLLAAPWAAPSELIAMAVALAEHLGRTVRAAVGLPVRTADDHATTLLDERAAPTWQPLLLELAASPEHRRVVPSAWLRLPGQDAPAPAVHRSTDLEDWLLESVPAGLWLRPAGPVPDLRPRTLRPDPVRPVLVVGGGGVRIGPEVWAALPWVSAMLPGPGATEPHGLLVHGSEAEEAEGRARATALDLNWLDPRTTWPAPEALSSPEAAPDPEGTPEAGLEPGPGPAAPRVVLGPGAGAPEPDPHAPGPHAWETTPPTERDRQPEPATAPVAPPGPDAPVRAVPVPARPVRPAPAPAAPSGPGDRAALRDLLGERYHVLAGRTELLASRLPSLRSTAQDDLKPDMVAIAVYQADTPDPVSRAGLAEAARAAAPGPFTPLLRCLGSGLRRLPGHYGAVMLAAPAEAVPLDRYVPGAVIVEPAAVAAVPACDAELEGAVEFGIWSTTGRRTAVFLGTDDEPEVVFPPGTAFTVLALNIAEDDASPIRVLLREVSPAEGVDSRVRERDAQARARLVDWFERRDMLEPHDRRPLPDASRFHTAPGAAPG</sequence>
<feature type="region of interest" description="Disordered" evidence="1">
    <location>
        <begin position="851"/>
        <end position="873"/>
    </location>
</feature>
<dbReference type="RefSeq" id="WP_392879189.1">
    <property type="nucleotide sequence ID" value="NZ_JBICZW010000002.1"/>
</dbReference>
<feature type="compositionally biased region" description="Low complexity" evidence="1">
    <location>
        <begin position="526"/>
        <end position="549"/>
    </location>
</feature>
<reference evidence="2 3" key="1">
    <citation type="submission" date="2024-10" db="EMBL/GenBank/DDBJ databases">
        <title>The Natural Products Discovery Center: Release of the First 8490 Sequenced Strains for Exploring Actinobacteria Biosynthetic Diversity.</title>
        <authorList>
            <person name="Kalkreuter E."/>
            <person name="Kautsar S.A."/>
            <person name="Yang D."/>
            <person name="Bader C.D."/>
            <person name="Teijaro C.N."/>
            <person name="Fluegel L."/>
            <person name="Davis C.M."/>
            <person name="Simpson J.R."/>
            <person name="Lauterbach L."/>
            <person name="Steele A.D."/>
            <person name="Gui C."/>
            <person name="Meng S."/>
            <person name="Li G."/>
            <person name="Viehrig K."/>
            <person name="Ye F."/>
            <person name="Su P."/>
            <person name="Kiefer A.F."/>
            <person name="Nichols A."/>
            <person name="Cepeda A.J."/>
            <person name="Yan W."/>
            <person name="Fan B."/>
            <person name="Jiang Y."/>
            <person name="Adhikari A."/>
            <person name="Zheng C.-J."/>
            <person name="Schuster L."/>
            <person name="Cowan T.M."/>
            <person name="Smanski M.J."/>
            <person name="Chevrette M.G."/>
            <person name="De Carvalho L.P.S."/>
            <person name="Shen B."/>
        </authorList>
    </citation>
    <scope>NUCLEOTIDE SEQUENCE [LARGE SCALE GENOMIC DNA]</scope>
    <source>
        <strain evidence="2 3">NPDC048229</strain>
    </source>
</reference>
<evidence type="ECO:0000256" key="1">
    <source>
        <dbReference type="SAM" id="MobiDB-lite"/>
    </source>
</evidence>
<feature type="region of interest" description="Disordered" evidence="1">
    <location>
        <begin position="122"/>
        <end position="241"/>
    </location>
</feature>
<comment type="caution">
    <text evidence="2">The sequence shown here is derived from an EMBL/GenBank/DDBJ whole genome shotgun (WGS) entry which is preliminary data.</text>
</comment>
<dbReference type="Gene3D" id="3.90.176.10">
    <property type="entry name" value="Toxin ADP-ribosyltransferase, Chain A, domain 1"/>
    <property type="match status" value="1"/>
</dbReference>